<reference evidence="1 2" key="1">
    <citation type="submission" date="2013-01" db="EMBL/GenBank/DDBJ databases">
        <authorList>
            <person name="Harkins D.M."/>
            <person name="Durkin A.S."/>
            <person name="Brinkac L.M."/>
            <person name="Haft D.H."/>
            <person name="Selengut J.D."/>
            <person name="Sanka R."/>
            <person name="DePew J."/>
            <person name="Purushe J."/>
            <person name="Matthias M.A."/>
            <person name="Vinetz J.M."/>
            <person name="Sutton G.G."/>
            <person name="Nierman W.C."/>
            <person name="Fouts D.E."/>
        </authorList>
    </citation>
    <scope>NUCLEOTIDE SEQUENCE [LARGE SCALE GENOMIC DNA]</scope>
    <source>
        <strain evidence="1 2">CBC1416</strain>
    </source>
</reference>
<dbReference type="Proteomes" id="UP000012149">
    <property type="component" value="Unassembled WGS sequence"/>
</dbReference>
<dbReference type="EMBL" id="AKWE02000017">
    <property type="protein sequence ID" value="EMO59736.1"/>
    <property type="molecule type" value="Genomic_DNA"/>
</dbReference>
<name>M6VX59_9LEPT</name>
<comment type="caution">
    <text evidence="1">The sequence shown here is derived from an EMBL/GenBank/DDBJ whole genome shotgun (WGS) entry which is preliminary data.</text>
</comment>
<accession>M6VX59</accession>
<dbReference type="AlphaFoldDB" id="M6VX59"/>
<sequence>MSKTKERRFEKPQFDPLTEALLIGIDPGVETGLAVWNKDTQRLTQVATYSALEAQEEVKSYNSWGVPICLIIEDARKRKWFGPNANAKRQGAGSVKRDCSMWVEFCELNKIPYRLVHPQRGKTKHKAAEFRTLTGWTGRTSEHSRDAAMLVVGRGRF</sequence>
<evidence type="ECO:0000313" key="1">
    <source>
        <dbReference type="EMBL" id="EMO59736.1"/>
    </source>
</evidence>
<protein>
    <submittedName>
        <fullName evidence="1">Uncharacterized protein</fullName>
    </submittedName>
</protein>
<evidence type="ECO:0000313" key="2">
    <source>
        <dbReference type="Proteomes" id="UP000012149"/>
    </source>
</evidence>
<organism evidence="1 2">
    <name type="scientific">Leptospira santarosai str. CBC1416</name>
    <dbReference type="NCBI Taxonomy" id="1193059"/>
    <lineage>
        <taxon>Bacteria</taxon>
        <taxon>Pseudomonadati</taxon>
        <taxon>Spirochaetota</taxon>
        <taxon>Spirochaetia</taxon>
        <taxon>Leptospirales</taxon>
        <taxon>Leptospiraceae</taxon>
        <taxon>Leptospira</taxon>
    </lineage>
</organism>
<gene>
    <name evidence="1" type="ORF">LEP1GSC161_0287</name>
</gene>
<proteinExistence type="predicted"/>